<keyword evidence="3" id="KW-1185">Reference proteome</keyword>
<accession>A0A6I3KXI9</accession>
<gene>
    <name evidence="2" type="ORF">GLP40_08460</name>
</gene>
<evidence type="ECO:0000256" key="1">
    <source>
        <dbReference type="SAM" id="MobiDB-lite"/>
    </source>
</evidence>
<protein>
    <submittedName>
        <fullName evidence="2">Uncharacterized protein</fullName>
    </submittedName>
</protein>
<dbReference type="Proteomes" id="UP000432464">
    <property type="component" value="Unassembled WGS sequence"/>
</dbReference>
<sequence length="105" mass="11006">MSSVAGFQIAPAGSRSDQQAAHAVSAERTLSPGKPVAERWQIVGLVVPLGLIAVPVLVDRVAGSLTASRSAPGNPRPDYGELTRRPSPPRTEATRGNALICRVLR</sequence>
<name>A0A6I3KXI9_9NOCA</name>
<feature type="region of interest" description="Disordered" evidence="1">
    <location>
        <begin position="1"/>
        <end position="30"/>
    </location>
</feature>
<evidence type="ECO:0000313" key="2">
    <source>
        <dbReference type="EMBL" id="MTE12804.1"/>
    </source>
</evidence>
<dbReference type="EMBL" id="WMBB01000003">
    <property type="protein sequence ID" value="MTE12804.1"/>
    <property type="molecule type" value="Genomic_DNA"/>
</dbReference>
<reference evidence="2 3" key="1">
    <citation type="submission" date="2019-11" db="EMBL/GenBank/DDBJ databases">
        <title>Nocardia sp. nov. CT2-14 isolated from soil.</title>
        <authorList>
            <person name="Kanchanasin P."/>
            <person name="Tanasupawat S."/>
            <person name="Yuki M."/>
            <person name="Kudo T."/>
        </authorList>
    </citation>
    <scope>NUCLEOTIDE SEQUENCE [LARGE SCALE GENOMIC DNA]</scope>
    <source>
        <strain evidence="2 3">CT2-14</strain>
    </source>
</reference>
<proteinExistence type="predicted"/>
<dbReference type="RefSeq" id="WP_154787226.1">
    <property type="nucleotide sequence ID" value="NZ_WMBB01000003.1"/>
</dbReference>
<dbReference type="AlphaFoldDB" id="A0A6I3KXI9"/>
<feature type="region of interest" description="Disordered" evidence="1">
    <location>
        <begin position="65"/>
        <end position="96"/>
    </location>
</feature>
<comment type="caution">
    <text evidence="2">The sequence shown here is derived from an EMBL/GenBank/DDBJ whole genome shotgun (WGS) entry which is preliminary data.</text>
</comment>
<organism evidence="2 3">
    <name type="scientific">Nocardia aurantiaca</name>
    <dbReference type="NCBI Taxonomy" id="2675850"/>
    <lineage>
        <taxon>Bacteria</taxon>
        <taxon>Bacillati</taxon>
        <taxon>Actinomycetota</taxon>
        <taxon>Actinomycetes</taxon>
        <taxon>Mycobacteriales</taxon>
        <taxon>Nocardiaceae</taxon>
        <taxon>Nocardia</taxon>
    </lineage>
</organism>
<evidence type="ECO:0000313" key="3">
    <source>
        <dbReference type="Proteomes" id="UP000432464"/>
    </source>
</evidence>